<dbReference type="EMBL" id="CANHGI010000002">
    <property type="protein sequence ID" value="CAI5441353.1"/>
    <property type="molecule type" value="Genomic_DNA"/>
</dbReference>
<gene>
    <name evidence="2" type="ORF">CAMP_LOCUS3990</name>
</gene>
<evidence type="ECO:0000313" key="2">
    <source>
        <dbReference type="EMBL" id="CAI5441353.1"/>
    </source>
</evidence>
<reference evidence="2" key="1">
    <citation type="submission" date="2022-11" db="EMBL/GenBank/DDBJ databases">
        <authorList>
            <person name="Kikuchi T."/>
        </authorList>
    </citation>
    <scope>NUCLEOTIDE SEQUENCE</scope>
    <source>
        <strain evidence="2">PS1010</strain>
    </source>
</reference>
<name>A0A9P1MWD8_9PELO</name>
<sequence length="722" mass="79817">MSMNRSLGEGKITKITKRSAILNCERLGSVTFPLTAANVSNNDCSDLREKYSQDEMLIFTAQKQSGDSSNARYVASSVVKRRELLSCSGKITECYEKFCYGTVAKYGRIFIPYSARIETNQSSKAWLGKGAEVGRSVNMKIFRQPDINNCRYVAWSLSLADSISVPCFPLNLPSIASTNGLSNMNGTPNTMARLPSTTGQLRGAEKSPEFAGDQLGVVVSFTSKEECIIYSAQTGLSQVKAAHWMELGRFVKYDAVKLKNVTSDSKIHWAAKNVTDMGFIFEVVQDNIDETKLHLNIKAVVNRVSLSSRAAWLWNDFIGRIYVPPACFNRNLKSLACVEIRALYTGAFEDVPWSAINIKIVEGEKAELIRAQNAQLLYTSDDWTVKFIQTQTSTFFGFMDNPPYGSAFIAWTDLNDGDTPPPQMSKCRATVYFQQRDGKHAWRAVLVTQLDENSEPIVPHAVYMTTGKREMPEPFVAPQLNITPNLTMPPPGLPPVPPANQWNLSAIKASPPPPPPVPMSTPIKPIDVSTPPPTLPHPIARQFSSFGVIGSGITSQQQHNQHLGSPAQISPPSSDSTPPVGLVSPIGQLADDVFVPTPFSEKQTDWNYSIWGDFTSGDFAKWRRDPQTDPSALSTSTSNSTQISSTSQMRNAFQKFVPVFDPEPVDLSVFASKSSSKVSVETQTDALAEELVLRDMMSSKEFRSMLIKNFPEQFDRICDLKF</sequence>
<accession>A0A9P1MWD8</accession>
<dbReference type="Proteomes" id="UP001152747">
    <property type="component" value="Unassembled WGS sequence"/>
</dbReference>
<dbReference type="AlphaFoldDB" id="A0A9P1MWD8"/>
<evidence type="ECO:0000313" key="3">
    <source>
        <dbReference type="Proteomes" id="UP001152747"/>
    </source>
</evidence>
<keyword evidence="3" id="KW-1185">Reference proteome</keyword>
<organism evidence="2 3">
    <name type="scientific">Caenorhabditis angaria</name>
    <dbReference type="NCBI Taxonomy" id="860376"/>
    <lineage>
        <taxon>Eukaryota</taxon>
        <taxon>Metazoa</taxon>
        <taxon>Ecdysozoa</taxon>
        <taxon>Nematoda</taxon>
        <taxon>Chromadorea</taxon>
        <taxon>Rhabditida</taxon>
        <taxon>Rhabditina</taxon>
        <taxon>Rhabditomorpha</taxon>
        <taxon>Rhabditoidea</taxon>
        <taxon>Rhabditidae</taxon>
        <taxon>Peloderinae</taxon>
        <taxon>Caenorhabditis</taxon>
    </lineage>
</organism>
<feature type="region of interest" description="Disordered" evidence="1">
    <location>
        <begin position="554"/>
        <end position="579"/>
    </location>
</feature>
<feature type="region of interest" description="Disordered" evidence="1">
    <location>
        <begin position="621"/>
        <end position="642"/>
    </location>
</feature>
<proteinExistence type="predicted"/>
<evidence type="ECO:0000256" key="1">
    <source>
        <dbReference type="SAM" id="MobiDB-lite"/>
    </source>
</evidence>
<dbReference type="OrthoDB" id="5865176at2759"/>
<protein>
    <submittedName>
        <fullName evidence="2">Uncharacterized protein</fullName>
    </submittedName>
</protein>
<comment type="caution">
    <text evidence="2">The sequence shown here is derived from an EMBL/GenBank/DDBJ whole genome shotgun (WGS) entry which is preliminary data.</text>
</comment>
<feature type="compositionally biased region" description="Polar residues" evidence="1">
    <location>
        <begin position="554"/>
        <end position="577"/>
    </location>
</feature>